<dbReference type="InterPro" id="IPR052020">
    <property type="entry name" value="Cyclic_di-GMP/3'3'-cGAMP_PDE"/>
</dbReference>
<comment type="caution">
    <text evidence="2">The sequence shown here is derived from an EMBL/GenBank/DDBJ whole genome shotgun (WGS) entry which is preliminary data.</text>
</comment>
<dbReference type="CDD" id="cd00077">
    <property type="entry name" value="HDc"/>
    <property type="match status" value="1"/>
</dbReference>
<dbReference type="SMART" id="SM00471">
    <property type="entry name" value="HDc"/>
    <property type="match status" value="1"/>
</dbReference>
<protein>
    <submittedName>
        <fullName evidence="2">Phosphohydrolase</fullName>
    </submittedName>
</protein>
<dbReference type="GO" id="GO:0016787">
    <property type="term" value="F:hydrolase activity"/>
    <property type="evidence" value="ECO:0007669"/>
    <property type="project" value="UniProtKB-KW"/>
</dbReference>
<name>A0A0P6WXK7_9CHLR</name>
<keyword evidence="3" id="KW-1185">Reference proteome</keyword>
<reference evidence="2 3" key="1">
    <citation type="submission" date="2015-07" db="EMBL/GenBank/DDBJ databases">
        <title>Genome sequence of Leptolinea tardivitalis DSM 16556.</title>
        <authorList>
            <person name="Hemp J."/>
            <person name="Ward L.M."/>
            <person name="Pace L.A."/>
            <person name="Fischer W.W."/>
        </authorList>
    </citation>
    <scope>NUCLEOTIDE SEQUENCE [LARGE SCALE GENOMIC DNA]</scope>
    <source>
        <strain evidence="2 3">YMTK-2</strain>
    </source>
</reference>
<evidence type="ECO:0000313" key="2">
    <source>
        <dbReference type="EMBL" id="KPL71193.1"/>
    </source>
</evidence>
<dbReference type="Gene3D" id="1.10.3210.10">
    <property type="entry name" value="Hypothetical protein af1432"/>
    <property type="match status" value="1"/>
</dbReference>
<organism evidence="2 3">
    <name type="scientific">Leptolinea tardivitalis</name>
    <dbReference type="NCBI Taxonomy" id="229920"/>
    <lineage>
        <taxon>Bacteria</taxon>
        <taxon>Bacillati</taxon>
        <taxon>Chloroflexota</taxon>
        <taxon>Anaerolineae</taxon>
        <taxon>Anaerolineales</taxon>
        <taxon>Anaerolineaceae</taxon>
        <taxon>Leptolinea</taxon>
    </lineage>
</organism>
<dbReference type="SUPFAM" id="SSF109604">
    <property type="entry name" value="HD-domain/PDEase-like"/>
    <property type="match status" value="1"/>
</dbReference>
<feature type="domain" description="HD-GYP" evidence="1">
    <location>
        <begin position="12"/>
        <end position="200"/>
    </location>
</feature>
<evidence type="ECO:0000313" key="3">
    <source>
        <dbReference type="Proteomes" id="UP000050430"/>
    </source>
</evidence>
<gene>
    <name evidence="2" type="ORF">ADM99_12240</name>
</gene>
<dbReference type="Proteomes" id="UP000050430">
    <property type="component" value="Unassembled WGS sequence"/>
</dbReference>
<sequence length="200" mass="22681">MFKHLEQAYADLNQAYDETLEGWAAALDLREKETANHSQKVVEMTIRLAHAAGIRADDLIHVRRGAFLHDIGKIAVPDSILLKPGPLSEDEWVIMRQHPVYAYQMLSKINYLKPAIEIPYCHHEKWDGSGYPQGLAGDAIPLAARVFAVVDVWQALTSDRVYRRAWPESNARKYIIDHSGTHFDPKIVEAFLKLVIADVK</sequence>
<dbReference type="PATRIC" id="fig|229920.5.peg.2772"/>
<dbReference type="InterPro" id="IPR003607">
    <property type="entry name" value="HD/PDEase_dom"/>
</dbReference>
<accession>A0A0P6WXK7</accession>
<keyword evidence="2" id="KW-0378">Hydrolase</keyword>
<dbReference type="AlphaFoldDB" id="A0A0P6WXK7"/>
<dbReference type="PROSITE" id="PS51832">
    <property type="entry name" value="HD_GYP"/>
    <property type="match status" value="1"/>
</dbReference>
<dbReference type="PANTHER" id="PTHR45228">
    <property type="entry name" value="CYCLIC DI-GMP PHOSPHODIESTERASE TM_0186-RELATED"/>
    <property type="match status" value="1"/>
</dbReference>
<proteinExistence type="predicted"/>
<dbReference type="InterPro" id="IPR006675">
    <property type="entry name" value="HDIG_dom"/>
</dbReference>
<dbReference type="EMBL" id="LGCK01000012">
    <property type="protein sequence ID" value="KPL71193.1"/>
    <property type="molecule type" value="Genomic_DNA"/>
</dbReference>
<dbReference type="STRING" id="229920.ADM99_12240"/>
<dbReference type="NCBIfam" id="TIGR00277">
    <property type="entry name" value="HDIG"/>
    <property type="match status" value="1"/>
</dbReference>
<dbReference type="Pfam" id="PF13487">
    <property type="entry name" value="HD_5"/>
    <property type="match status" value="1"/>
</dbReference>
<evidence type="ECO:0000259" key="1">
    <source>
        <dbReference type="PROSITE" id="PS51832"/>
    </source>
</evidence>
<dbReference type="PANTHER" id="PTHR45228:SF1">
    <property type="entry name" value="CYCLIC DI-GMP PHOSPHODIESTERASE TM_0186"/>
    <property type="match status" value="1"/>
</dbReference>
<dbReference type="InterPro" id="IPR037522">
    <property type="entry name" value="HD_GYP_dom"/>
</dbReference>